<dbReference type="EMBL" id="BAMV01000036">
    <property type="protein sequence ID" value="GAN61537.1"/>
    <property type="molecule type" value="Genomic_DNA"/>
</dbReference>
<evidence type="ECO:0000313" key="2">
    <source>
        <dbReference type="EMBL" id="GEL60064.1"/>
    </source>
</evidence>
<evidence type="ECO:0000313" key="4">
    <source>
        <dbReference type="Proteomes" id="UP000321891"/>
    </source>
</evidence>
<dbReference type="EMBL" id="BJVU01000021">
    <property type="protein sequence ID" value="GEL60064.1"/>
    <property type="molecule type" value="Genomic_DNA"/>
</dbReference>
<reference evidence="2 4" key="2">
    <citation type="submission" date="2019-07" db="EMBL/GenBank/DDBJ databases">
        <title>Whole genome shotgun sequence of Acetobacter cibinongensis NBRC 16605.</title>
        <authorList>
            <person name="Hosoyama A."/>
            <person name="Uohara A."/>
            <person name="Ohji S."/>
            <person name="Ichikawa N."/>
        </authorList>
    </citation>
    <scope>NUCLEOTIDE SEQUENCE [LARGE SCALE GENOMIC DNA]</scope>
    <source>
        <strain evidence="2 4">NBRC 16605</strain>
    </source>
</reference>
<evidence type="ECO:0000313" key="3">
    <source>
        <dbReference type="Proteomes" id="UP000032671"/>
    </source>
</evidence>
<accession>A0A0D6N685</accession>
<keyword evidence="4" id="KW-1185">Reference proteome</keyword>
<dbReference type="Proteomes" id="UP000321891">
    <property type="component" value="Unassembled WGS sequence"/>
</dbReference>
<dbReference type="Proteomes" id="UP000032671">
    <property type="component" value="Unassembled WGS sequence"/>
</dbReference>
<sequence length="64" mass="7449">MQRASQAWLADLLHGVTLDMLLGLHRFCIRESPAITKTRAAFSTQKTRNNYAVNWRRNLCFFHA</sequence>
<accession>A0A6N3SSQ6</accession>
<dbReference type="AlphaFoldDB" id="A0A0D6N685"/>
<organism evidence="1 3">
    <name type="scientific">Acetobacter cibinongensis</name>
    <dbReference type="NCBI Taxonomy" id="146475"/>
    <lineage>
        <taxon>Bacteria</taxon>
        <taxon>Pseudomonadati</taxon>
        <taxon>Pseudomonadota</taxon>
        <taxon>Alphaproteobacteria</taxon>
        <taxon>Acetobacterales</taxon>
        <taxon>Acetobacteraceae</taxon>
        <taxon>Acetobacter</taxon>
    </lineage>
</organism>
<gene>
    <name evidence="1" type="ORF">Abci_036_004</name>
    <name evidence="2" type="ORF">ACI01nite_26660</name>
</gene>
<reference evidence="1 3" key="1">
    <citation type="submission" date="2012-11" db="EMBL/GenBank/DDBJ databases">
        <title>Whole genome sequence of Acetobacter cibinongensis 4H-1.</title>
        <authorList>
            <person name="Azuma Y."/>
            <person name="Higashiura N."/>
            <person name="Hirakawa H."/>
            <person name="Matsushita K."/>
        </authorList>
    </citation>
    <scope>NUCLEOTIDE SEQUENCE [LARGE SCALE GENOMIC DNA]</scope>
    <source>
        <strain evidence="1 3">4H-1</strain>
    </source>
</reference>
<proteinExistence type="predicted"/>
<comment type="caution">
    <text evidence="1">The sequence shown here is derived from an EMBL/GenBank/DDBJ whole genome shotgun (WGS) entry which is preliminary data.</text>
</comment>
<name>A0A0D6N685_9PROT</name>
<protein>
    <submittedName>
        <fullName evidence="1">Uncharacterized protein</fullName>
    </submittedName>
</protein>
<evidence type="ECO:0000313" key="1">
    <source>
        <dbReference type="EMBL" id="GAN61537.1"/>
    </source>
</evidence>
<dbReference type="STRING" id="1231339.Abci_036_004"/>